<dbReference type="SUPFAM" id="SSF52788">
    <property type="entry name" value="Phosphotyrosine protein phosphatases I"/>
    <property type="match status" value="1"/>
</dbReference>
<name>A0A848M1A7_PAELE</name>
<reference evidence="6 7" key="1">
    <citation type="submission" date="2020-04" db="EMBL/GenBank/DDBJ databases">
        <title>Paenibacillus algicola sp. nov., a novel marine bacterium producing alginate lyase.</title>
        <authorList>
            <person name="Huang H."/>
        </authorList>
    </citation>
    <scope>NUCLEOTIDE SEQUENCE [LARGE SCALE GENOMIC DNA]</scope>
    <source>
        <strain evidence="6 7">L7-75</strain>
    </source>
</reference>
<sequence>MKHILFVCTGNTCRSPMAEGMLRKLAAGRNIDVEVRSAGVAAVDGMSISRHAESVLRDQMVDGSFASKPLSRELVQWADLVLALTQSHKQYAIRQFPEAADKVHTLKEYVENDEQVIRDVQELDRLYVAMELARSLGSDVEHGDRERLIELRQRMPSYDISDPFGGSLEDYEATAAEIRTALFRLLDKLEGDGNAEKRN</sequence>
<dbReference type="SMART" id="SM00226">
    <property type="entry name" value="LMWPc"/>
    <property type="match status" value="1"/>
</dbReference>
<keyword evidence="7" id="KW-1185">Reference proteome</keyword>
<dbReference type="InterPro" id="IPR023485">
    <property type="entry name" value="Ptyr_pPase"/>
</dbReference>
<proteinExistence type="inferred from homology"/>
<keyword evidence="3" id="KW-0904">Protein phosphatase</keyword>
<dbReference type="InterPro" id="IPR050438">
    <property type="entry name" value="LMW_PTPase"/>
</dbReference>
<comment type="similarity">
    <text evidence="1">Belongs to the low molecular weight phosphotyrosine protein phosphatase family.</text>
</comment>
<comment type="caution">
    <text evidence="6">The sequence shown here is derived from an EMBL/GenBank/DDBJ whole genome shotgun (WGS) entry which is preliminary data.</text>
</comment>
<feature type="active site" evidence="4">
    <location>
        <position position="14"/>
    </location>
</feature>
<dbReference type="GO" id="GO:0004725">
    <property type="term" value="F:protein tyrosine phosphatase activity"/>
    <property type="evidence" value="ECO:0007669"/>
    <property type="project" value="InterPro"/>
</dbReference>
<dbReference type="RefSeq" id="WP_169503225.1">
    <property type="nucleotide sequence ID" value="NZ_JABBPN010000001.1"/>
</dbReference>
<feature type="active site" description="Proton donor" evidence="4">
    <location>
        <position position="119"/>
    </location>
</feature>
<dbReference type="PANTHER" id="PTHR11717">
    <property type="entry name" value="LOW MOLECULAR WEIGHT PROTEIN TYROSINE PHOSPHATASE"/>
    <property type="match status" value="1"/>
</dbReference>
<evidence type="ECO:0000313" key="6">
    <source>
        <dbReference type="EMBL" id="NMO94545.1"/>
    </source>
</evidence>
<feature type="domain" description="Phosphotyrosine protein phosphatase I" evidence="5">
    <location>
        <begin position="2"/>
        <end position="188"/>
    </location>
</feature>
<organism evidence="6 7">
    <name type="scientific">Paenibacillus lemnae</name>
    <dbReference type="NCBI Taxonomy" id="1330551"/>
    <lineage>
        <taxon>Bacteria</taxon>
        <taxon>Bacillati</taxon>
        <taxon>Bacillota</taxon>
        <taxon>Bacilli</taxon>
        <taxon>Bacillales</taxon>
        <taxon>Paenibacillaceae</taxon>
        <taxon>Paenibacillus</taxon>
    </lineage>
</organism>
<accession>A0A848M1A7</accession>
<dbReference type="InterPro" id="IPR036196">
    <property type="entry name" value="Ptyr_pPase_sf"/>
</dbReference>
<evidence type="ECO:0000259" key="5">
    <source>
        <dbReference type="SMART" id="SM00226"/>
    </source>
</evidence>
<dbReference type="InterPro" id="IPR017867">
    <property type="entry name" value="Tyr_phospatase_low_mol_wt"/>
</dbReference>
<dbReference type="Pfam" id="PF01451">
    <property type="entry name" value="LMWPc"/>
    <property type="match status" value="1"/>
</dbReference>
<dbReference type="PANTHER" id="PTHR11717:SF31">
    <property type="entry name" value="LOW MOLECULAR WEIGHT PROTEIN-TYROSINE-PHOSPHATASE ETP-RELATED"/>
    <property type="match status" value="1"/>
</dbReference>
<evidence type="ECO:0000313" key="7">
    <source>
        <dbReference type="Proteomes" id="UP000565468"/>
    </source>
</evidence>
<keyword evidence="2" id="KW-0378">Hydrolase</keyword>
<dbReference type="Gene3D" id="3.40.50.2300">
    <property type="match status" value="1"/>
</dbReference>
<dbReference type="AlphaFoldDB" id="A0A848M1A7"/>
<dbReference type="PRINTS" id="PR00719">
    <property type="entry name" value="LMWPTPASE"/>
</dbReference>
<dbReference type="CDD" id="cd16344">
    <property type="entry name" value="LMWPAP"/>
    <property type="match status" value="1"/>
</dbReference>
<evidence type="ECO:0000256" key="4">
    <source>
        <dbReference type="PIRSR" id="PIRSR617867-1"/>
    </source>
</evidence>
<gene>
    <name evidence="6" type="ORF">HII30_01920</name>
</gene>
<feature type="active site" description="Nucleophile" evidence="4">
    <location>
        <position position="8"/>
    </location>
</feature>
<dbReference type="Proteomes" id="UP000565468">
    <property type="component" value="Unassembled WGS sequence"/>
</dbReference>
<dbReference type="EMBL" id="JABBPN010000001">
    <property type="protein sequence ID" value="NMO94545.1"/>
    <property type="molecule type" value="Genomic_DNA"/>
</dbReference>
<protein>
    <submittedName>
        <fullName evidence="6">Low molecular weight protein arginine phosphatase</fullName>
    </submittedName>
</protein>
<evidence type="ECO:0000256" key="1">
    <source>
        <dbReference type="ARBA" id="ARBA00011063"/>
    </source>
</evidence>
<evidence type="ECO:0000256" key="3">
    <source>
        <dbReference type="ARBA" id="ARBA00022912"/>
    </source>
</evidence>
<evidence type="ECO:0000256" key="2">
    <source>
        <dbReference type="ARBA" id="ARBA00022801"/>
    </source>
</evidence>